<dbReference type="AlphaFoldDB" id="F4PTG6"/>
<dbReference type="EMBL" id="GL883010">
    <property type="protein sequence ID" value="EGG20848.1"/>
    <property type="molecule type" value="Genomic_DNA"/>
</dbReference>
<evidence type="ECO:0000313" key="1">
    <source>
        <dbReference type="EMBL" id="EGG20848.1"/>
    </source>
</evidence>
<dbReference type="RefSeq" id="XP_004358698.1">
    <property type="nucleotide sequence ID" value="XM_004358641.1"/>
</dbReference>
<gene>
    <name evidence="1" type="ORF">DFA_00713</name>
</gene>
<reference evidence="2" key="1">
    <citation type="journal article" date="2011" name="Genome Res.">
        <title>Phylogeny-wide analysis of social amoeba genomes highlights ancient origins for complex intercellular communication.</title>
        <authorList>
            <person name="Heidel A.J."/>
            <person name="Lawal H.M."/>
            <person name="Felder M."/>
            <person name="Schilde C."/>
            <person name="Helps N.R."/>
            <person name="Tunggal B."/>
            <person name="Rivero F."/>
            <person name="John U."/>
            <person name="Schleicher M."/>
            <person name="Eichinger L."/>
            <person name="Platzer M."/>
            <person name="Noegel A.A."/>
            <person name="Schaap P."/>
            <person name="Gloeckner G."/>
        </authorList>
    </citation>
    <scope>NUCLEOTIDE SEQUENCE [LARGE SCALE GENOMIC DNA]</scope>
    <source>
        <strain evidence="2">SH3</strain>
    </source>
</reference>
<proteinExistence type="predicted"/>
<evidence type="ECO:0000313" key="2">
    <source>
        <dbReference type="Proteomes" id="UP000007797"/>
    </source>
</evidence>
<dbReference type="SUPFAM" id="SSF52047">
    <property type="entry name" value="RNI-like"/>
    <property type="match status" value="1"/>
</dbReference>
<protein>
    <submittedName>
        <fullName evidence="1">Uncharacterized protein</fullName>
    </submittedName>
</protein>
<dbReference type="KEGG" id="dfa:DFA_00713"/>
<name>F4PTG6_CACFS</name>
<sequence length="671" mass="75231">MNNKQIDNNQVGLPDRLVIDILRLVQQGYSCHLGNGVERNYNQDKSIDGDIDAPLVNYQSNIVGLFLVCTYWARRIVPHAMLEYQFMVPYQVGKPQKEAAPVIQGIKSFLKNVLPSSIVDRSSAKQTTMPLNRLYQSLAILGSGKNDDDQPIKPNKVRTLKVFIEQFGRELPPGLNASVFASITLVSATLRRLTLYSVEVNDTLLGVSECKQLERLYIYPINRGGAWQQHHNGVLLRILDATPSIRELAVKSNGSDMSAAIPYQMSPAPLANLEKYVWIGSIRSYNGFMTSQVCYESMTNLRDLKVHLNGSNENMTREPNTWARSLQNKDKLTRLRLINCYAPYMNESCDALAISVEEATPGITLFTNLTSLTIDRLNEQVDKFKPDIQVHRLLEQISTLKSLHTLTLKEIKNIEPLDLTSCLDSLPLLTRFKFSISPKFDSSGTVGGKISSVTPSISISLLKYLETNQTIKHFSYTLQHELNAWEPSETVYNSAGHNNQSTSVKFYNATYALEELAHLSTKIGQIKQALESLVRNSETIQQLSIGSTLEPYHCCTQKQDIADPSSIIDGGDLVSLALLTSLQSSVGPKSKLSVIKIDKCLSLWDKTTVSQLTTSSGIIIIPKKSVHKLNNHFKWDIQKTLKDEVYQFKKRINFVATLHADDNYFNAQIVN</sequence>
<organism evidence="1 2">
    <name type="scientific">Cavenderia fasciculata</name>
    <name type="common">Slime mold</name>
    <name type="synonym">Dictyostelium fasciculatum</name>
    <dbReference type="NCBI Taxonomy" id="261658"/>
    <lineage>
        <taxon>Eukaryota</taxon>
        <taxon>Amoebozoa</taxon>
        <taxon>Evosea</taxon>
        <taxon>Eumycetozoa</taxon>
        <taxon>Dictyostelia</taxon>
        <taxon>Acytosteliales</taxon>
        <taxon>Cavenderiaceae</taxon>
        <taxon>Cavenderia</taxon>
    </lineage>
</organism>
<keyword evidence="2" id="KW-1185">Reference proteome</keyword>
<dbReference type="Proteomes" id="UP000007797">
    <property type="component" value="Unassembled WGS sequence"/>
</dbReference>
<accession>F4PTG6</accession>
<dbReference type="GeneID" id="14873244"/>